<evidence type="ECO:0000313" key="2">
    <source>
        <dbReference type="Proteomes" id="UP001279410"/>
    </source>
</evidence>
<dbReference type="AlphaFoldDB" id="A0AAD3M2R5"/>
<comment type="caution">
    <text evidence="1">The sequence shown here is derived from an EMBL/GenBank/DDBJ whole genome shotgun (WGS) entry which is preliminary data.</text>
</comment>
<name>A0AAD3M2R5_LATJO</name>
<reference evidence="1" key="1">
    <citation type="submission" date="2022-08" db="EMBL/GenBank/DDBJ databases">
        <title>Genome sequencing of akame (Lates japonicus).</title>
        <authorList>
            <person name="Hashiguchi Y."/>
            <person name="Takahashi H."/>
        </authorList>
    </citation>
    <scope>NUCLEOTIDE SEQUENCE</scope>
    <source>
        <strain evidence="1">Kochi</strain>
    </source>
</reference>
<organism evidence="1 2">
    <name type="scientific">Lates japonicus</name>
    <name type="common">Japanese lates</name>
    <dbReference type="NCBI Taxonomy" id="270547"/>
    <lineage>
        <taxon>Eukaryota</taxon>
        <taxon>Metazoa</taxon>
        <taxon>Chordata</taxon>
        <taxon>Craniata</taxon>
        <taxon>Vertebrata</taxon>
        <taxon>Euteleostomi</taxon>
        <taxon>Actinopterygii</taxon>
        <taxon>Neopterygii</taxon>
        <taxon>Teleostei</taxon>
        <taxon>Neoteleostei</taxon>
        <taxon>Acanthomorphata</taxon>
        <taxon>Carangaria</taxon>
        <taxon>Carangaria incertae sedis</taxon>
        <taxon>Centropomidae</taxon>
        <taxon>Lates</taxon>
    </lineage>
</organism>
<keyword evidence="2" id="KW-1185">Reference proteome</keyword>
<proteinExistence type="predicted"/>
<protein>
    <submittedName>
        <fullName evidence="1">Mucin-5AC-like isoform X1</fullName>
    </submittedName>
</protein>
<dbReference type="EMBL" id="BRZM01000001">
    <property type="protein sequence ID" value="GLD45814.1"/>
    <property type="molecule type" value="Genomic_DNA"/>
</dbReference>
<feature type="non-terminal residue" evidence="1">
    <location>
        <position position="101"/>
    </location>
</feature>
<evidence type="ECO:0000313" key="1">
    <source>
        <dbReference type="EMBL" id="GLD45814.1"/>
    </source>
</evidence>
<gene>
    <name evidence="1" type="ORF">AKAME5_000027300</name>
</gene>
<sequence>MEFIEGSRGIYRPIRVLFNIPIYQRALQLCWHIKSYKSKIALLTELLRLQQEQRIPSEVAVEDMTDLLVKQSKDTIRVQLWEFELEDYDDDVRPLLMLVWE</sequence>
<accession>A0AAD3M2R5</accession>
<dbReference type="Proteomes" id="UP001279410">
    <property type="component" value="Unassembled WGS sequence"/>
</dbReference>